<dbReference type="Pfam" id="PF00494">
    <property type="entry name" value="SQS_PSY"/>
    <property type="match status" value="1"/>
</dbReference>
<dbReference type="STRING" id="1661398.A0A482WBF8"/>
<accession>A0A482WBF8</accession>
<comment type="caution">
    <text evidence="1">The sequence shown here is derived from an EMBL/GenBank/DDBJ whole genome shotgun (WGS) entry which is preliminary data.</text>
</comment>
<feature type="non-terminal residue" evidence="1">
    <location>
        <position position="1"/>
    </location>
</feature>
<dbReference type="Proteomes" id="UP000292052">
    <property type="component" value="Unassembled WGS sequence"/>
</dbReference>
<proteinExistence type="predicted"/>
<reference evidence="1 2" key="1">
    <citation type="submission" date="2017-03" db="EMBL/GenBank/DDBJ databases">
        <title>Genome of the blue death feigning beetle - Asbolus verrucosus.</title>
        <authorList>
            <person name="Rider S.D."/>
        </authorList>
    </citation>
    <scope>NUCLEOTIDE SEQUENCE [LARGE SCALE GENOMIC DNA]</scope>
    <source>
        <strain evidence="1">Butters</strain>
        <tissue evidence="1">Head and leg muscle</tissue>
    </source>
</reference>
<dbReference type="AlphaFoldDB" id="A0A482WBF8"/>
<sequence length="270" mass="31185">THDYENFISSILLKQTARSCAFAVRSFNVEIARIAEQVSQKSIGLMRMQFWDDTLDKCFMNDFKKVPQNPVAIELFNAVKTCKLTKRYLKNLIISRKENLNSNGFHNLEDMEKYCELSVSSVYYLILEGSKIKNLDADHAASHLGKAQGIVQQLRNIPHTQKLNFIPVPQAILTKNNVNHEELLRSRSSKPLSDCVYEVASRAYQHLSKSRSLEKKVPPEGRRAFLSAVAIAAYLDKLQKVDYDVFHPRLKHREWTLLPKIWLASFKNRY</sequence>
<feature type="non-terminal residue" evidence="1">
    <location>
        <position position="270"/>
    </location>
</feature>
<dbReference type="EMBL" id="QDEB01007275">
    <property type="protein sequence ID" value="RZC42526.1"/>
    <property type="molecule type" value="Genomic_DNA"/>
</dbReference>
<protein>
    <submittedName>
        <fullName evidence="1">NADH dehydrogenase (Ubiquinone) complex I, assembly factor 6</fullName>
    </submittedName>
</protein>
<evidence type="ECO:0000313" key="2">
    <source>
        <dbReference type="Proteomes" id="UP000292052"/>
    </source>
</evidence>
<keyword evidence="1" id="KW-0830">Ubiquinone</keyword>
<name>A0A482WBF8_ASBVE</name>
<organism evidence="1 2">
    <name type="scientific">Asbolus verrucosus</name>
    <name type="common">Desert ironclad beetle</name>
    <dbReference type="NCBI Taxonomy" id="1661398"/>
    <lineage>
        <taxon>Eukaryota</taxon>
        <taxon>Metazoa</taxon>
        <taxon>Ecdysozoa</taxon>
        <taxon>Arthropoda</taxon>
        <taxon>Hexapoda</taxon>
        <taxon>Insecta</taxon>
        <taxon>Pterygota</taxon>
        <taxon>Neoptera</taxon>
        <taxon>Endopterygota</taxon>
        <taxon>Coleoptera</taxon>
        <taxon>Polyphaga</taxon>
        <taxon>Cucujiformia</taxon>
        <taxon>Tenebrionidae</taxon>
        <taxon>Pimeliinae</taxon>
        <taxon>Asbolus</taxon>
    </lineage>
</organism>
<dbReference type="OrthoDB" id="270318at2759"/>
<dbReference type="SUPFAM" id="SSF48576">
    <property type="entry name" value="Terpenoid synthases"/>
    <property type="match status" value="1"/>
</dbReference>
<dbReference type="InterPro" id="IPR008949">
    <property type="entry name" value="Isoprenoid_synthase_dom_sf"/>
</dbReference>
<evidence type="ECO:0000313" key="1">
    <source>
        <dbReference type="EMBL" id="RZC42526.1"/>
    </source>
</evidence>
<dbReference type="InterPro" id="IPR002060">
    <property type="entry name" value="Squ/phyt_synthse"/>
</dbReference>
<dbReference type="Gene3D" id="1.10.600.10">
    <property type="entry name" value="Farnesyl Diphosphate Synthase"/>
    <property type="match status" value="1"/>
</dbReference>
<gene>
    <name evidence="1" type="ORF">BDFB_002318</name>
</gene>
<keyword evidence="2" id="KW-1185">Reference proteome</keyword>